<reference evidence="2" key="1">
    <citation type="journal article" date="2023" name="G3 (Bethesda)">
        <title>Genome assembly and association tests identify interacting loci associated with vigor, precocity, and sex in interspecific pistachio rootstocks.</title>
        <authorList>
            <person name="Palmer W."/>
            <person name="Jacygrad E."/>
            <person name="Sagayaradj S."/>
            <person name="Cavanaugh K."/>
            <person name="Han R."/>
            <person name="Bertier L."/>
            <person name="Beede B."/>
            <person name="Kafkas S."/>
            <person name="Golino D."/>
            <person name="Preece J."/>
            <person name="Michelmore R."/>
        </authorList>
    </citation>
    <scope>NUCLEOTIDE SEQUENCE [LARGE SCALE GENOMIC DNA]</scope>
</reference>
<accession>A0ACC1B728</accession>
<evidence type="ECO:0000313" key="2">
    <source>
        <dbReference type="Proteomes" id="UP001164250"/>
    </source>
</evidence>
<protein>
    <submittedName>
        <fullName evidence="1">Uncharacterized protein</fullName>
    </submittedName>
</protein>
<dbReference type="Proteomes" id="UP001164250">
    <property type="component" value="Chromosome 6"/>
</dbReference>
<organism evidence="1 2">
    <name type="scientific">Pistacia atlantica</name>
    <dbReference type="NCBI Taxonomy" id="434234"/>
    <lineage>
        <taxon>Eukaryota</taxon>
        <taxon>Viridiplantae</taxon>
        <taxon>Streptophyta</taxon>
        <taxon>Embryophyta</taxon>
        <taxon>Tracheophyta</taxon>
        <taxon>Spermatophyta</taxon>
        <taxon>Magnoliopsida</taxon>
        <taxon>eudicotyledons</taxon>
        <taxon>Gunneridae</taxon>
        <taxon>Pentapetalae</taxon>
        <taxon>rosids</taxon>
        <taxon>malvids</taxon>
        <taxon>Sapindales</taxon>
        <taxon>Anacardiaceae</taxon>
        <taxon>Pistacia</taxon>
    </lineage>
</organism>
<comment type="caution">
    <text evidence="1">The sequence shown here is derived from an EMBL/GenBank/DDBJ whole genome shotgun (WGS) entry which is preliminary data.</text>
</comment>
<dbReference type="EMBL" id="CM047902">
    <property type="protein sequence ID" value="KAJ0094720.1"/>
    <property type="molecule type" value="Genomic_DNA"/>
</dbReference>
<sequence length="67" mass="7009">MALQSGMVGDDVGNGSSRNGSISEVVNSGGSCRDEVEITEEQRARMEANRLSALQRAAARGRPSQAS</sequence>
<evidence type="ECO:0000313" key="1">
    <source>
        <dbReference type="EMBL" id="KAJ0094720.1"/>
    </source>
</evidence>
<keyword evidence="2" id="KW-1185">Reference proteome</keyword>
<proteinExistence type="predicted"/>
<gene>
    <name evidence="1" type="ORF">Patl1_15781</name>
</gene>
<name>A0ACC1B728_9ROSI</name>